<organism evidence="10 11">
    <name type="scientific">Corallincola spongiicola</name>
    <dbReference type="NCBI Taxonomy" id="2520508"/>
    <lineage>
        <taxon>Bacteria</taxon>
        <taxon>Pseudomonadati</taxon>
        <taxon>Pseudomonadota</taxon>
        <taxon>Gammaproteobacteria</taxon>
        <taxon>Alteromonadales</taxon>
        <taxon>Psychromonadaceae</taxon>
        <taxon>Corallincola</taxon>
    </lineage>
</organism>
<comment type="similarity">
    <text evidence="7">Belongs to the GlnE family.</text>
</comment>
<keyword evidence="5 7" id="KW-0460">Magnesium</keyword>
<protein>
    <recommendedName>
        <fullName evidence="7">Bifunctional glutamine synthetase adenylyltransferase/adenylyl-removing enzyme</fullName>
    </recommendedName>
    <alternativeName>
        <fullName evidence="7">ATP:glutamine synthetase adenylyltransferase</fullName>
    </alternativeName>
    <alternativeName>
        <fullName evidence="7">ATase</fullName>
    </alternativeName>
    <domain>
        <recommendedName>
            <fullName evidence="7">Glutamine synthetase adenylyl-L-tyrosine phosphorylase</fullName>
            <ecNumber evidence="7">2.7.7.89</ecNumber>
        </recommendedName>
        <alternativeName>
            <fullName evidence="7">Adenylyl removase</fullName>
            <shortName evidence="7">AR</shortName>
            <shortName evidence="7">AT-N</shortName>
        </alternativeName>
    </domain>
    <domain>
        <recommendedName>
            <fullName evidence="7">Glutamine synthetase adenylyl transferase</fullName>
            <ecNumber evidence="7">2.7.7.42</ecNumber>
        </recommendedName>
        <alternativeName>
            <fullName evidence="7">Adenylyl transferase</fullName>
            <shortName evidence="7">AT</shortName>
            <shortName evidence="7">AT-C</shortName>
        </alternativeName>
    </domain>
</protein>
<sequence>MSQSDSTFPILPQVLADGAERYWQRFQTACEQQAVSDSAISEAVKSSLLRAFALSDFVAENLIKDPAWALQVIDGELQQPGPACYQQWLAPQLSQCGGDERQVQQVLRVARRQQMTLIAWRDLLHIAPIEQTLARLSQFADALVSQALAWAYQQLTTQFGTPMGRQSGQPQPMLVLGMGKLGGGELNFSSDIDLIFAFPENGETQGARRSLDNQQFFTKLGQKLINLLAQSTADGFVYRVDMRLRPFGDSGPLVMSFAALEDYYQEQGREWERYAMVKARILGPRGRYHQELEGLLRPFIYRRYIDFSAIDSLRQMKAMISREVRRRSQLSNIKLGAGGIREIEFIVQVWQLIRGGRMPELQSHGLLETLALLGEHGLLNAADSETLRRAYLFLRRSEQMIQAIGDQQTQMLPDGDVDQLRLAHVLGYASYAQYFDALILHTDAVHEVFASVIGEEEERKEEVDDCYIELWQHDFELDELEGILTECGVAESKSQRLAKLLRDFRLQCQQRSMGNRGRETLSKLMPGLLQRVVQGDSPELLFERVTQVLTKILTRTAYLELLLENPGTLDQLCRLCAASPWIAEQLSRFPILLDELIDPAHLYQPPSPTQYREELREFVLRIPEDDLEQQMEALRQFKQIQQLRIAASDIAGALPLMKVSDHLTALAEALMEQVVGMAWQQMTLRYGLPSGLADNSYAFAVVGYGKMGGIELGYGSDLDLVFLHQAPAGHTQGEKSLTNQQFYLKLGQRIIHLCATRTPSGVLYEIDMRLRPSGASGLMVSHIDAFADYQAKEAWTWEHQALVRSRVVYGDSQLADDFAQVRANVLQRSREQGTLAEDVAKMRAKMYGHLNKGNAELYDLKQDTGGIVDIEFLAQYLVLAYSQQYPALSVWSDNVRIFETLAEEGIVSAELSKQLIAAYCRLRDKNHRLALQQLPGLLPVDGWQALRQQVREAWLSYLPDYLTLSETS</sequence>
<feature type="domain" description="Glutamate-ammonia ligase adenylyltransferase repeated" evidence="8">
    <location>
        <begin position="570"/>
        <end position="819"/>
    </location>
</feature>
<feature type="region of interest" description="Adenylyl removase" evidence="7">
    <location>
        <begin position="1"/>
        <end position="457"/>
    </location>
</feature>
<dbReference type="EMBL" id="SHLY01000002">
    <property type="protein sequence ID" value="TAA47233.1"/>
    <property type="molecule type" value="Genomic_DNA"/>
</dbReference>
<keyword evidence="2 7" id="KW-0548">Nucleotidyltransferase</keyword>
<dbReference type="RefSeq" id="WP_130566399.1">
    <property type="nucleotide sequence ID" value="NZ_SHLY01000002.1"/>
</dbReference>
<dbReference type="Proteomes" id="UP000292544">
    <property type="component" value="Unassembled WGS sequence"/>
</dbReference>
<comment type="function">
    <text evidence="7">Involved in the regulation of glutamine synthetase GlnA, a key enzyme in the process to assimilate ammonia. When cellular nitrogen levels are high, the C-terminal adenylyl transferase (AT) inactivates GlnA by covalent transfer of an adenylyl group from ATP to specific tyrosine residue of GlnA, thus reducing its activity. Conversely, when nitrogen levels are low, the N-terminal adenylyl removase (AR) activates GlnA by removing the adenylyl group by phosphorolysis, increasing its activity. The regulatory region of GlnE binds the signal transduction protein PII (GlnB) which indicates the nitrogen status of the cell.</text>
</comment>
<proteinExistence type="inferred from homology"/>
<dbReference type="HAMAP" id="MF_00802">
    <property type="entry name" value="GlnE"/>
    <property type="match status" value="1"/>
</dbReference>
<dbReference type="SUPFAM" id="SSF81301">
    <property type="entry name" value="Nucleotidyltransferase"/>
    <property type="match status" value="2"/>
</dbReference>
<keyword evidence="6 7" id="KW-0511">Multifunctional enzyme</keyword>
<evidence type="ECO:0000256" key="5">
    <source>
        <dbReference type="ARBA" id="ARBA00022842"/>
    </source>
</evidence>
<name>A0ABY1WRK9_9GAMM</name>
<dbReference type="InterPro" id="IPR005190">
    <property type="entry name" value="GlnE_rpt_dom"/>
</dbReference>
<dbReference type="Gene3D" id="1.10.4050.10">
    <property type="entry name" value="Glutamine synthase adenylyltransferase GlnE"/>
    <property type="match status" value="1"/>
</dbReference>
<dbReference type="InterPro" id="IPR013546">
    <property type="entry name" value="PII_UdlTrfase/GS_AdlTrfase"/>
</dbReference>
<keyword evidence="3 7" id="KW-0547">Nucleotide-binding</keyword>
<comment type="catalytic activity">
    <reaction evidence="7">
        <text>[glutamine synthetase]-L-tyrosine + ATP = [glutamine synthetase]-O(4)-(5'-adenylyl)-L-tyrosine + diphosphate</text>
        <dbReference type="Rhea" id="RHEA:18589"/>
        <dbReference type="Rhea" id="RHEA-COMP:10660"/>
        <dbReference type="Rhea" id="RHEA-COMP:10661"/>
        <dbReference type="ChEBI" id="CHEBI:30616"/>
        <dbReference type="ChEBI" id="CHEBI:33019"/>
        <dbReference type="ChEBI" id="CHEBI:46858"/>
        <dbReference type="ChEBI" id="CHEBI:83624"/>
        <dbReference type="EC" id="2.7.7.42"/>
    </reaction>
</comment>
<gene>
    <name evidence="7 10" type="primary">glnE</name>
    <name evidence="10" type="ORF">EXY25_08315</name>
</gene>
<evidence type="ECO:0000256" key="7">
    <source>
        <dbReference type="HAMAP-Rule" id="MF_00802"/>
    </source>
</evidence>
<dbReference type="GO" id="GO:0016874">
    <property type="term" value="F:ligase activity"/>
    <property type="evidence" value="ECO:0007669"/>
    <property type="project" value="UniProtKB-KW"/>
</dbReference>
<evidence type="ECO:0000256" key="2">
    <source>
        <dbReference type="ARBA" id="ARBA00022695"/>
    </source>
</evidence>
<dbReference type="PANTHER" id="PTHR30621:SF0">
    <property type="entry name" value="BIFUNCTIONAL GLUTAMINE SYNTHETASE ADENYLYLTRANSFERASE_ADENYLYL-REMOVING ENZYME"/>
    <property type="match status" value="1"/>
</dbReference>
<comment type="caution">
    <text evidence="10">The sequence shown here is derived from an EMBL/GenBank/DDBJ whole genome shotgun (WGS) entry which is preliminary data.</text>
</comment>
<dbReference type="InterPro" id="IPR023057">
    <property type="entry name" value="GlnE"/>
</dbReference>
<accession>A0ABY1WRK9</accession>
<evidence type="ECO:0000259" key="9">
    <source>
        <dbReference type="Pfam" id="PF08335"/>
    </source>
</evidence>
<keyword evidence="1 7" id="KW-0808">Transferase</keyword>
<dbReference type="Gene3D" id="1.20.120.1510">
    <property type="match status" value="1"/>
</dbReference>
<keyword evidence="4 7" id="KW-0067">ATP-binding</keyword>
<dbReference type="SUPFAM" id="SSF81593">
    <property type="entry name" value="Nucleotidyltransferase substrate binding subunit/domain"/>
    <property type="match status" value="2"/>
</dbReference>
<evidence type="ECO:0000256" key="6">
    <source>
        <dbReference type="ARBA" id="ARBA00023268"/>
    </source>
</evidence>
<feature type="region of interest" description="Adenylyl transferase" evidence="7">
    <location>
        <begin position="464"/>
        <end position="968"/>
    </location>
</feature>
<evidence type="ECO:0000256" key="4">
    <source>
        <dbReference type="ARBA" id="ARBA00022840"/>
    </source>
</evidence>
<dbReference type="NCBIfam" id="NF008292">
    <property type="entry name" value="PRK11072.1"/>
    <property type="match status" value="1"/>
</dbReference>
<dbReference type="GO" id="GO:0047388">
    <property type="term" value="F:[glutamine synthetase]-adenylyl-L-tyrosine phosphorylase activity"/>
    <property type="evidence" value="ECO:0007669"/>
    <property type="project" value="UniProtKB-EC"/>
</dbReference>
<evidence type="ECO:0000256" key="3">
    <source>
        <dbReference type="ARBA" id="ARBA00022741"/>
    </source>
</evidence>
<dbReference type="Pfam" id="PF03710">
    <property type="entry name" value="GlnE"/>
    <property type="match status" value="2"/>
</dbReference>
<evidence type="ECO:0000313" key="10">
    <source>
        <dbReference type="EMBL" id="TAA47233.1"/>
    </source>
</evidence>
<keyword evidence="10" id="KW-0436">Ligase</keyword>
<dbReference type="InterPro" id="IPR043519">
    <property type="entry name" value="NT_sf"/>
</dbReference>
<comment type="catalytic activity">
    <reaction evidence="7">
        <text>[glutamine synthetase]-O(4)-(5'-adenylyl)-L-tyrosine + phosphate = [glutamine synthetase]-L-tyrosine + ADP</text>
        <dbReference type="Rhea" id="RHEA:43716"/>
        <dbReference type="Rhea" id="RHEA-COMP:10660"/>
        <dbReference type="Rhea" id="RHEA-COMP:10661"/>
        <dbReference type="ChEBI" id="CHEBI:43474"/>
        <dbReference type="ChEBI" id="CHEBI:46858"/>
        <dbReference type="ChEBI" id="CHEBI:83624"/>
        <dbReference type="ChEBI" id="CHEBI:456216"/>
        <dbReference type="EC" id="2.7.7.89"/>
    </reaction>
</comment>
<keyword evidence="11" id="KW-1185">Reference proteome</keyword>
<reference evidence="11" key="1">
    <citation type="submission" date="2019-02" db="EMBL/GenBank/DDBJ databases">
        <title>Draft genome sequence of Muricauda sp. 176CP4-71.</title>
        <authorList>
            <person name="Park J.-S."/>
        </authorList>
    </citation>
    <scope>NUCLEOTIDE SEQUENCE [LARGE SCALE GENOMIC DNA]</scope>
    <source>
        <strain evidence="11">176GS2-150</strain>
    </source>
</reference>
<dbReference type="Pfam" id="PF08335">
    <property type="entry name" value="GlnD_UR_UTase"/>
    <property type="match status" value="2"/>
</dbReference>
<evidence type="ECO:0000259" key="8">
    <source>
        <dbReference type="Pfam" id="PF03710"/>
    </source>
</evidence>
<evidence type="ECO:0000256" key="1">
    <source>
        <dbReference type="ARBA" id="ARBA00022679"/>
    </source>
</evidence>
<evidence type="ECO:0000313" key="11">
    <source>
        <dbReference type="Proteomes" id="UP000292544"/>
    </source>
</evidence>
<dbReference type="PANTHER" id="PTHR30621">
    <property type="entry name" value="GLUTAMINE SYNTHETASE ADENYLYLTRANSFERASE"/>
    <property type="match status" value="1"/>
</dbReference>
<dbReference type="EC" id="2.7.7.42" evidence="7"/>
<feature type="domain" description="Glutamate-ammonia ligase adenylyltransferase repeated" evidence="8">
    <location>
        <begin position="47"/>
        <end position="289"/>
    </location>
</feature>
<dbReference type="Gene3D" id="1.20.120.330">
    <property type="entry name" value="Nucleotidyltransferases domain 2"/>
    <property type="match status" value="2"/>
</dbReference>
<dbReference type="CDD" id="cd05401">
    <property type="entry name" value="NT_GlnE_GlnD_like"/>
    <property type="match status" value="2"/>
</dbReference>
<dbReference type="EC" id="2.7.7.89" evidence="7"/>
<dbReference type="Gene3D" id="3.30.460.10">
    <property type="entry name" value="Beta Polymerase, domain 2"/>
    <property type="match status" value="2"/>
</dbReference>
<feature type="domain" description="PII-uridylyltransferase/Glutamine-synthetase adenylyltransferase" evidence="9">
    <location>
        <begin position="857"/>
        <end position="933"/>
    </location>
</feature>
<feature type="domain" description="PII-uridylyltransferase/Glutamine-synthetase adenylyltransferase" evidence="9">
    <location>
        <begin position="314"/>
        <end position="452"/>
    </location>
</feature>
<comment type="cofactor">
    <cofactor evidence="7">
        <name>Mg(2+)</name>
        <dbReference type="ChEBI" id="CHEBI:18420"/>
    </cofactor>
</comment>
<dbReference type="GO" id="GO:0008882">
    <property type="term" value="F:[glutamate-ammonia-ligase] adenylyltransferase activity"/>
    <property type="evidence" value="ECO:0007669"/>
    <property type="project" value="UniProtKB-EC"/>
</dbReference>